<protein>
    <submittedName>
        <fullName evidence="2">Uncharacterized protein</fullName>
    </submittedName>
</protein>
<organism evidence="2 3">
    <name type="scientific">Orbilia oligospora</name>
    <name type="common">Nematode-trapping fungus</name>
    <name type="synonym">Arthrobotrys oligospora</name>
    <dbReference type="NCBI Taxonomy" id="2813651"/>
    <lineage>
        <taxon>Eukaryota</taxon>
        <taxon>Fungi</taxon>
        <taxon>Dikarya</taxon>
        <taxon>Ascomycota</taxon>
        <taxon>Pezizomycotina</taxon>
        <taxon>Orbiliomycetes</taxon>
        <taxon>Orbiliales</taxon>
        <taxon>Orbiliaceae</taxon>
        <taxon>Orbilia</taxon>
    </lineage>
</organism>
<dbReference type="Proteomes" id="UP000483672">
    <property type="component" value="Unassembled WGS sequence"/>
</dbReference>
<feature type="compositionally biased region" description="Basic and acidic residues" evidence="1">
    <location>
        <begin position="103"/>
        <end position="112"/>
    </location>
</feature>
<feature type="region of interest" description="Disordered" evidence="1">
    <location>
        <begin position="19"/>
        <end position="135"/>
    </location>
</feature>
<evidence type="ECO:0000313" key="2">
    <source>
        <dbReference type="EMBL" id="KAF3230364.1"/>
    </source>
</evidence>
<accession>A0A6G1MLC6</accession>
<sequence>MGARKKQIKVNLWNNLKAETAKALDNKSTDKNDEPVKAPVAESESSKGPVTEFKPAIATPNKPTTNVPEIGKAPVNKPVEATKSSGKQSTKHLGGLPAPKIPDAPKHIEKSPAKKTLITHKASPKSSPKALEVSKAAPQISPAVVLTPTKEKTTHQSNPWAKIVAEVRENSQRTFMLVDRIERKRRSLSEQILELHATLARSVAAKKQNEKDNGEKN</sequence>
<evidence type="ECO:0000256" key="1">
    <source>
        <dbReference type="SAM" id="MobiDB-lite"/>
    </source>
</evidence>
<comment type="caution">
    <text evidence="2">The sequence shown here is derived from an EMBL/GenBank/DDBJ whole genome shotgun (WGS) entry which is preliminary data.</text>
</comment>
<evidence type="ECO:0000313" key="3">
    <source>
        <dbReference type="Proteomes" id="UP000483672"/>
    </source>
</evidence>
<dbReference type="EMBL" id="WIPF01000008">
    <property type="protein sequence ID" value="KAF3230364.1"/>
    <property type="molecule type" value="Genomic_DNA"/>
</dbReference>
<feature type="compositionally biased region" description="Basic and acidic residues" evidence="1">
    <location>
        <begin position="19"/>
        <end position="36"/>
    </location>
</feature>
<reference evidence="2 3" key="1">
    <citation type="submission" date="2019-06" db="EMBL/GenBank/DDBJ databases">
        <authorList>
            <person name="Palmer J.M."/>
        </authorList>
    </citation>
    <scope>NUCLEOTIDE SEQUENCE [LARGE SCALE GENOMIC DNA]</scope>
    <source>
        <strain evidence="2 3">TWF191</strain>
    </source>
</reference>
<proteinExistence type="predicted"/>
<name>A0A6G1MLC6_ORBOL</name>
<gene>
    <name evidence="2" type="ORF">TWF191_010253</name>
</gene>
<dbReference type="AlphaFoldDB" id="A0A6G1MLC6"/>